<gene>
    <name evidence="7" type="ORF">ACFPN2_25580</name>
</gene>
<keyword evidence="3" id="KW-0804">Transcription</keyword>
<sequence length="225" mass="24552">MARPVIASDEDILQAAHRVLDRRGPDAFSIAEVAAEAGISRATIILRFRSTSALKLTLLSQVIQQFAAAIAQVPKPKGGDGLLHIAAFIGGHLHSRESSAKFFSRYNASLQDPELTALEHKRGKVLLDAISEVMPKVAIEHDLAVRAFLSQLTGNIIAWLAMDDPDSRRYLVLRTRDWLQLAGIRYSERLVEELAPAAAATAPKKKTSSSATPARSTPRAKRRSN</sequence>
<evidence type="ECO:0000256" key="5">
    <source>
        <dbReference type="SAM" id="MobiDB-lite"/>
    </source>
</evidence>
<dbReference type="PANTHER" id="PTHR30055">
    <property type="entry name" value="HTH-TYPE TRANSCRIPTIONAL REGULATOR RUTR"/>
    <property type="match status" value="1"/>
</dbReference>
<dbReference type="SUPFAM" id="SSF46689">
    <property type="entry name" value="Homeodomain-like"/>
    <property type="match status" value="1"/>
</dbReference>
<dbReference type="InterPro" id="IPR001647">
    <property type="entry name" value="HTH_TetR"/>
</dbReference>
<feature type="DNA-binding region" description="H-T-H motif" evidence="4">
    <location>
        <begin position="29"/>
        <end position="48"/>
    </location>
</feature>
<evidence type="ECO:0000256" key="4">
    <source>
        <dbReference type="PROSITE-ProRule" id="PRU00335"/>
    </source>
</evidence>
<evidence type="ECO:0000256" key="1">
    <source>
        <dbReference type="ARBA" id="ARBA00023015"/>
    </source>
</evidence>
<proteinExistence type="predicted"/>
<reference evidence="8" key="1">
    <citation type="journal article" date="2019" name="Int. J. Syst. Evol. Microbiol.">
        <title>The Global Catalogue of Microorganisms (GCM) 10K type strain sequencing project: providing services to taxonomists for standard genome sequencing and annotation.</title>
        <authorList>
            <consortium name="The Broad Institute Genomics Platform"/>
            <consortium name="The Broad Institute Genome Sequencing Center for Infectious Disease"/>
            <person name="Wu L."/>
            <person name="Ma J."/>
        </authorList>
    </citation>
    <scope>NUCLEOTIDE SEQUENCE [LARGE SCALE GENOMIC DNA]</scope>
    <source>
        <strain evidence="8">CGMCC 1.10759</strain>
    </source>
</reference>
<dbReference type="PROSITE" id="PS50977">
    <property type="entry name" value="HTH_TETR_2"/>
    <property type="match status" value="1"/>
</dbReference>
<keyword evidence="8" id="KW-1185">Reference proteome</keyword>
<dbReference type="Gene3D" id="1.10.357.10">
    <property type="entry name" value="Tetracycline Repressor, domain 2"/>
    <property type="match status" value="1"/>
</dbReference>
<feature type="domain" description="HTH tetR-type" evidence="6">
    <location>
        <begin position="6"/>
        <end position="66"/>
    </location>
</feature>
<evidence type="ECO:0000256" key="3">
    <source>
        <dbReference type="ARBA" id="ARBA00023163"/>
    </source>
</evidence>
<organism evidence="7 8">
    <name type="scientific">Steroidobacter flavus</name>
    <dbReference type="NCBI Taxonomy" id="1842136"/>
    <lineage>
        <taxon>Bacteria</taxon>
        <taxon>Pseudomonadati</taxon>
        <taxon>Pseudomonadota</taxon>
        <taxon>Gammaproteobacteria</taxon>
        <taxon>Steroidobacterales</taxon>
        <taxon>Steroidobacteraceae</taxon>
        <taxon>Steroidobacter</taxon>
    </lineage>
</organism>
<feature type="compositionally biased region" description="Low complexity" evidence="5">
    <location>
        <begin position="197"/>
        <end position="217"/>
    </location>
</feature>
<accession>A0ABV8T098</accession>
<name>A0ABV8T098_9GAMM</name>
<dbReference type="RefSeq" id="WP_380601903.1">
    <property type="nucleotide sequence ID" value="NZ_JBHSDU010000014.1"/>
</dbReference>
<dbReference type="PANTHER" id="PTHR30055:SF234">
    <property type="entry name" value="HTH-TYPE TRANSCRIPTIONAL REGULATOR BETI"/>
    <property type="match status" value="1"/>
</dbReference>
<keyword evidence="1" id="KW-0805">Transcription regulation</keyword>
<evidence type="ECO:0000256" key="2">
    <source>
        <dbReference type="ARBA" id="ARBA00023125"/>
    </source>
</evidence>
<feature type="region of interest" description="Disordered" evidence="5">
    <location>
        <begin position="197"/>
        <end position="225"/>
    </location>
</feature>
<evidence type="ECO:0000313" key="8">
    <source>
        <dbReference type="Proteomes" id="UP001595904"/>
    </source>
</evidence>
<evidence type="ECO:0000313" key="7">
    <source>
        <dbReference type="EMBL" id="MFC4312480.1"/>
    </source>
</evidence>
<dbReference type="Pfam" id="PF00440">
    <property type="entry name" value="TetR_N"/>
    <property type="match status" value="1"/>
</dbReference>
<comment type="caution">
    <text evidence="7">The sequence shown here is derived from an EMBL/GenBank/DDBJ whole genome shotgun (WGS) entry which is preliminary data.</text>
</comment>
<dbReference type="Proteomes" id="UP001595904">
    <property type="component" value="Unassembled WGS sequence"/>
</dbReference>
<dbReference type="EMBL" id="JBHSDU010000014">
    <property type="protein sequence ID" value="MFC4312480.1"/>
    <property type="molecule type" value="Genomic_DNA"/>
</dbReference>
<dbReference type="InterPro" id="IPR050109">
    <property type="entry name" value="HTH-type_TetR-like_transc_reg"/>
</dbReference>
<evidence type="ECO:0000259" key="6">
    <source>
        <dbReference type="PROSITE" id="PS50977"/>
    </source>
</evidence>
<keyword evidence="2 4" id="KW-0238">DNA-binding</keyword>
<dbReference type="InterPro" id="IPR009057">
    <property type="entry name" value="Homeodomain-like_sf"/>
</dbReference>
<protein>
    <submittedName>
        <fullName evidence="7">TetR/AcrR family transcriptional regulator</fullName>
    </submittedName>
</protein>